<dbReference type="RefSeq" id="WP_075734054.1">
    <property type="nucleotide sequence ID" value="NZ_CP009249.1"/>
</dbReference>
<accession>A0A1L7D2Y9</accession>
<keyword evidence="1" id="KW-0472">Membrane</keyword>
<dbReference type="Pfam" id="PF20381">
    <property type="entry name" value="Rv1476"/>
    <property type="match status" value="1"/>
</dbReference>
<dbReference type="OrthoDB" id="4412029at2"/>
<proteinExistence type="predicted"/>
<name>A0A1L7D2Y9_9CORY</name>
<evidence type="ECO:0000256" key="1">
    <source>
        <dbReference type="SAM" id="Phobius"/>
    </source>
</evidence>
<protein>
    <recommendedName>
        <fullName evidence="4">1-deoxy-D-xylulose-5-phosphate synthase</fullName>
    </recommendedName>
</protein>
<evidence type="ECO:0000313" key="2">
    <source>
        <dbReference type="EMBL" id="APT92509.1"/>
    </source>
</evidence>
<gene>
    <name evidence="2" type="ORF">CPHO_05955</name>
</gene>
<organism evidence="2 3">
    <name type="scientific">Corynebacterium phocae</name>
    <dbReference type="NCBI Taxonomy" id="161895"/>
    <lineage>
        <taxon>Bacteria</taxon>
        <taxon>Bacillati</taxon>
        <taxon>Actinomycetota</taxon>
        <taxon>Actinomycetes</taxon>
        <taxon>Mycobacteriales</taxon>
        <taxon>Corynebacteriaceae</taxon>
        <taxon>Corynebacterium</taxon>
    </lineage>
</organism>
<dbReference type="Proteomes" id="UP000185491">
    <property type="component" value="Chromosome"/>
</dbReference>
<dbReference type="EMBL" id="CP009249">
    <property type="protein sequence ID" value="APT92509.1"/>
    <property type="molecule type" value="Genomic_DNA"/>
</dbReference>
<evidence type="ECO:0000313" key="3">
    <source>
        <dbReference type="Proteomes" id="UP000185491"/>
    </source>
</evidence>
<dbReference type="STRING" id="161895.CPHO_05955"/>
<dbReference type="InterPro" id="IPR046498">
    <property type="entry name" value="Rv1476-like"/>
</dbReference>
<reference evidence="2 3" key="1">
    <citation type="submission" date="2014-08" db="EMBL/GenBank/DDBJ databases">
        <title>Complete genome sequence of Corynebacterium phocae M408/89/1(T)(=DSM 44612(T)), isolated from the common seal (Phoca vitulina).</title>
        <authorList>
            <person name="Ruckert C."/>
            <person name="Albersmeier A."/>
            <person name="Winkler A."/>
            <person name="Kalinowski J."/>
        </authorList>
    </citation>
    <scope>NUCLEOTIDE SEQUENCE [LARGE SCALE GENOMIC DNA]</scope>
    <source>
        <strain evidence="2 3">M408/89/1</strain>
    </source>
</reference>
<keyword evidence="1" id="KW-0812">Transmembrane</keyword>
<sequence length="158" mass="16259">MIPAGVDVSDLAAQLAEDRVAFSASTHTEGFDGPAQRGIQEVLRPGEGIAVVDVIPAKAADLRDVAQELADATGLETVIVQSPTDVSVVSSRYSRAEIESVQAQIAPGTEHTVVVEQLHEMGGGSGESWTLALVAFVALAAVAASVAWRSASAGLDRP</sequence>
<dbReference type="AlphaFoldDB" id="A0A1L7D2Y9"/>
<keyword evidence="3" id="KW-1185">Reference proteome</keyword>
<keyword evidence="1" id="KW-1133">Transmembrane helix</keyword>
<evidence type="ECO:0008006" key="4">
    <source>
        <dbReference type="Google" id="ProtNLM"/>
    </source>
</evidence>
<dbReference type="KEGG" id="cpho:CPHO_05955"/>
<feature type="transmembrane region" description="Helical" evidence="1">
    <location>
        <begin position="129"/>
        <end position="148"/>
    </location>
</feature>